<dbReference type="GO" id="GO:0046872">
    <property type="term" value="F:metal ion binding"/>
    <property type="evidence" value="ECO:0007669"/>
    <property type="project" value="InterPro"/>
</dbReference>
<reference evidence="3 5" key="3">
    <citation type="submission" date="2018-07" db="EMBL/GenBank/DDBJ databases">
        <title>Genomic and Epidemiologic Investigation of an Indolent Hospital Outbreak.</title>
        <authorList>
            <person name="Johnson R.C."/>
            <person name="Deming C."/>
            <person name="Conlan S."/>
            <person name="Zellmer C.J."/>
            <person name="Michelin A.V."/>
            <person name="Lee-Lin S."/>
            <person name="Thomas P.J."/>
            <person name="Park M."/>
            <person name="Weingarten R.A."/>
            <person name="Less J."/>
            <person name="Dekker J.P."/>
            <person name="Frank K.M."/>
            <person name="Musser K.A."/>
            <person name="Mcquiston J.R."/>
            <person name="Henderson D.K."/>
            <person name="Lau A.F."/>
            <person name="Palmore T.N."/>
            <person name="Segre J.A."/>
        </authorList>
    </citation>
    <scope>NUCLEOTIDE SEQUENCE [LARGE SCALE GENOMIC DNA]</scope>
    <source>
        <strain evidence="3 5">SK-NIH.Env10_0317</strain>
    </source>
</reference>
<dbReference type="OrthoDB" id="9811244at2"/>
<organism evidence="2 4">
    <name type="scientific">Sphingomonas koreensis</name>
    <dbReference type="NCBI Taxonomy" id="93064"/>
    <lineage>
        <taxon>Bacteria</taxon>
        <taxon>Pseudomonadati</taxon>
        <taxon>Pseudomonadota</taxon>
        <taxon>Alphaproteobacteria</taxon>
        <taxon>Sphingomonadales</taxon>
        <taxon>Sphingomonadaceae</taxon>
        <taxon>Sphingomonas</taxon>
    </lineage>
</organism>
<dbReference type="STRING" id="93064.BRX40_06270"/>
<evidence type="ECO:0000313" key="2">
    <source>
        <dbReference type="EMBL" id="APR52091.1"/>
    </source>
</evidence>
<name>A0A1L6J7Z7_9SPHN</name>
<dbReference type="Gene3D" id="1.20.58.1000">
    <property type="entry name" value="Metal-sensitive repressor, helix protomer"/>
    <property type="match status" value="1"/>
</dbReference>
<dbReference type="InterPro" id="IPR003735">
    <property type="entry name" value="Metal_Tscrpt_repr"/>
</dbReference>
<evidence type="ECO:0000256" key="1">
    <source>
        <dbReference type="ARBA" id="ARBA00005260"/>
    </source>
</evidence>
<dbReference type="AlphaFoldDB" id="A0A1L6J7Z7"/>
<evidence type="ECO:0000313" key="5">
    <source>
        <dbReference type="Proteomes" id="UP000286681"/>
    </source>
</evidence>
<comment type="similarity">
    <text evidence="1">Belongs to the FrmR/RcnR family.</text>
</comment>
<evidence type="ECO:0000313" key="3">
    <source>
        <dbReference type="EMBL" id="RSV03009.1"/>
    </source>
</evidence>
<proteinExistence type="inferred from homology"/>
<dbReference type="Pfam" id="PF02583">
    <property type="entry name" value="Trns_repr_metal"/>
    <property type="match status" value="1"/>
</dbReference>
<dbReference type="RefSeq" id="WP_060978299.1">
    <property type="nucleotide sequence ID" value="NZ_CP018820.1"/>
</dbReference>
<dbReference type="GO" id="GO:0003677">
    <property type="term" value="F:DNA binding"/>
    <property type="evidence" value="ECO:0007669"/>
    <property type="project" value="InterPro"/>
</dbReference>
<evidence type="ECO:0000313" key="4">
    <source>
        <dbReference type="Proteomes" id="UP000185161"/>
    </source>
</evidence>
<accession>A0A1L6J7Z7</accession>
<dbReference type="PANTHER" id="PTHR33677">
    <property type="entry name" value="TRANSCRIPTIONAL REPRESSOR FRMR-RELATED"/>
    <property type="match status" value="1"/>
</dbReference>
<dbReference type="EMBL" id="CP018820">
    <property type="protein sequence ID" value="APR52091.1"/>
    <property type="molecule type" value="Genomic_DNA"/>
</dbReference>
<dbReference type="GeneID" id="44132156"/>
<dbReference type="InterPro" id="IPR038390">
    <property type="entry name" value="Metal_Tscrpt_repr_sf"/>
</dbReference>
<keyword evidence="4" id="KW-1185">Reference proteome</keyword>
<dbReference type="Proteomes" id="UP000286681">
    <property type="component" value="Unassembled WGS sequence"/>
</dbReference>
<gene>
    <name evidence="2" type="ORF">BRX40_06270</name>
    <name evidence="3" type="ORF">CA257_10985</name>
</gene>
<dbReference type="GO" id="GO:0045892">
    <property type="term" value="P:negative regulation of DNA-templated transcription"/>
    <property type="evidence" value="ECO:0007669"/>
    <property type="project" value="UniProtKB-ARBA"/>
</dbReference>
<dbReference type="KEGG" id="skr:BRX40_06270"/>
<reference evidence="4" key="2">
    <citation type="submission" date="2016-12" db="EMBL/GenBank/DDBJ databases">
        <title>Whole genome sequencing of Sphingomonas sp. ABOJV.</title>
        <authorList>
            <person name="Conlan S."/>
            <person name="Thomas P.J."/>
            <person name="Mullikin J."/>
            <person name="Palmore T.N."/>
            <person name="Frank K.M."/>
            <person name="Segre J.A."/>
        </authorList>
    </citation>
    <scope>NUCLEOTIDE SEQUENCE [LARGE SCALE GENOMIC DNA]</scope>
    <source>
        <strain evidence="4">ABOJV</strain>
    </source>
</reference>
<reference evidence="2" key="1">
    <citation type="submission" date="2016-12" db="EMBL/GenBank/DDBJ databases">
        <title>Whole genome sequencing of Sphingomonas koreensis.</title>
        <authorList>
            <person name="Conlan S."/>
            <person name="Thomas P.J."/>
            <person name="Mullikin J."/>
            <person name="Palmore T.N."/>
            <person name="Frank K.M."/>
            <person name="Segre J.A."/>
        </authorList>
    </citation>
    <scope>NUCLEOTIDE SEQUENCE</scope>
    <source>
        <strain evidence="2">ABOJV</strain>
    </source>
</reference>
<protein>
    <submittedName>
        <fullName evidence="2">Nickel resistance protein</fullName>
    </submittedName>
</protein>
<dbReference type="Proteomes" id="UP000185161">
    <property type="component" value="Chromosome"/>
</dbReference>
<sequence length="88" mass="9669">MSHAANPDLLNRLKRAQGHLAKIVEMVAEGRDGLQIAQQMQAVVAALDKTKTLLVSDHIEHHLEELVGPLPKATRDELAKLGELAKYL</sequence>
<dbReference type="EMBL" id="QQWO01000008">
    <property type="protein sequence ID" value="RSV03009.1"/>
    <property type="molecule type" value="Genomic_DNA"/>
</dbReference>